<dbReference type="InterPro" id="IPR036388">
    <property type="entry name" value="WH-like_DNA-bd_sf"/>
</dbReference>
<dbReference type="PANTHER" id="PTHR33164">
    <property type="entry name" value="TRANSCRIPTIONAL REGULATOR, MARR FAMILY"/>
    <property type="match status" value="1"/>
</dbReference>
<dbReference type="Pfam" id="PF12802">
    <property type="entry name" value="MarR_2"/>
    <property type="match status" value="1"/>
</dbReference>
<dbReference type="InterPro" id="IPR000835">
    <property type="entry name" value="HTH_MarR-typ"/>
</dbReference>
<reference evidence="5 6" key="1">
    <citation type="submission" date="2018-10" db="EMBL/GenBank/DDBJ databases">
        <title>Genomic Encyclopedia of Type Strains, Phase IV (KMG-IV): sequencing the most valuable type-strain genomes for metagenomic binning, comparative biology and taxonomic classification.</title>
        <authorList>
            <person name="Goeker M."/>
        </authorList>
    </citation>
    <scope>NUCLEOTIDE SEQUENCE [LARGE SCALE GENOMIC DNA]</scope>
    <source>
        <strain evidence="5 6">DSM 4734</strain>
    </source>
</reference>
<evidence type="ECO:0000313" key="5">
    <source>
        <dbReference type="EMBL" id="RKR02922.1"/>
    </source>
</evidence>
<dbReference type="EMBL" id="RBIM01000002">
    <property type="protein sequence ID" value="RKR02922.1"/>
    <property type="molecule type" value="Genomic_DNA"/>
</dbReference>
<protein>
    <submittedName>
        <fullName evidence="5">DNA-binding MarR family transcriptional regulator</fullName>
    </submittedName>
</protein>
<keyword evidence="2 5" id="KW-0238">DNA-binding</keyword>
<feature type="domain" description="HTH marR-type" evidence="4">
    <location>
        <begin position="23"/>
        <end position="154"/>
    </location>
</feature>
<dbReference type="GO" id="GO:0006950">
    <property type="term" value="P:response to stress"/>
    <property type="evidence" value="ECO:0007669"/>
    <property type="project" value="TreeGrafter"/>
</dbReference>
<comment type="caution">
    <text evidence="5">The sequence shown here is derived from an EMBL/GenBank/DDBJ whole genome shotgun (WGS) entry which is preliminary data.</text>
</comment>
<evidence type="ECO:0000256" key="3">
    <source>
        <dbReference type="ARBA" id="ARBA00023163"/>
    </source>
</evidence>
<evidence type="ECO:0000256" key="1">
    <source>
        <dbReference type="ARBA" id="ARBA00023015"/>
    </source>
</evidence>
<dbReference type="SUPFAM" id="SSF46785">
    <property type="entry name" value="Winged helix' DNA-binding domain"/>
    <property type="match status" value="1"/>
</dbReference>
<dbReference type="Gene3D" id="1.10.10.10">
    <property type="entry name" value="Winged helix-like DNA-binding domain superfamily/Winged helix DNA-binding domain"/>
    <property type="match status" value="1"/>
</dbReference>
<dbReference type="GO" id="GO:0003677">
    <property type="term" value="F:DNA binding"/>
    <property type="evidence" value="ECO:0007669"/>
    <property type="project" value="UniProtKB-KW"/>
</dbReference>
<dbReference type="InterPro" id="IPR023187">
    <property type="entry name" value="Tscrpt_reg_MarR-type_CS"/>
</dbReference>
<dbReference type="AlphaFoldDB" id="A0A495DK22"/>
<dbReference type="PANTHER" id="PTHR33164:SF104">
    <property type="entry name" value="TRANSCRIPTIONAL REGULATORY PROTEIN"/>
    <property type="match status" value="1"/>
</dbReference>
<sequence>MYETICKCMEQKISSSIAKIGAWVALNRAWTRISGAVEAQLKRAGHPPLAWYDVLWELEKAEACCLRPIELEARLLIRQHNLSRLLTRMATAGLVKKLSCPEDGRSLRIELTPAGRRTRKAMWEIYRPALDAALEGLAPAEARQLAEQLDRLGR</sequence>
<proteinExistence type="predicted"/>
<dbReference type="Proteomes" id="UP000273675">
    <property type="component" value="Unassembled WGS sequence"/>
</dbReference>
<dbReference type="SMART" id="SM00347">
    <property type="entry name" value="HTH_MARR"/>
    <property type="match status" value="1"/>
</dbReference>
<evidence type="ECO:0000313" key="6">
    <source>
        <dbReference type="Proteomes" id="UP000273675"/>
    </source>
</evidence>
<organism evidence="5 6">
    <name type="scientific">Maricaulis maris</name>
    <dbReference type="NCBI Taxonomy" id="74318"/>
    <lineage>
        <taxon>Bacteria</taxon>
        <taxon>Pseudomonadati</taxon>
        <taxon>Pseudomonadota</taxon>
        <taxon>Alphaproteobacteria</taxon>
        <taxon>Maricaulales</taxon>
        <taxon>Maricaulaceae</taxon>
        <taxon>Maricaulis</taxon>
    </lineage>
</organism>
<dbReference type="GO" id="GO:0003700">
    <property type="term" value="F:DNA-binding transcription factor activity"/>
    <property type="evidence" value="ECO:0007669"/>
    <property type="project" value="InterPro"/>
</dbReference>
<keyword evidence="1" id="KW-0805">Transcription regulation</keyword>
<dbReference type="PROSITE" id="PS01117">
    <property type="entry name" value="HTH_MARR_1"/>
    <property type="match status" value="1"/>
</dbReference>
<name>A0A495DK22_9PROT</name>
<gene>
    <name evidence="5" type="ORF">C7435_0866</name>
</gene>
<dbReference type="InterPro" id="IPR036390">
    <property type="entry name" value="WH_DNA-bd_sf"/>
</dbReference>
<keyword evidence="3" id="KW-0804">Transcription</keyword>
<evidence type="ECO:0000259" key="4">
    <source>
        <dbReference type="PROSITE" id="PS50995"/>
    </source>
</evidence>
<dbReference type="PROSITE" id="PS50995">
    <property type="entry name" value="HTH_MARR_2"/>
    <property type="match status" value="1"/>
</dbReference>
<accession>A0A495DK22</accession>
<dbReference type="InterPro" id="IPR039422">
    <property type="entry name" value="MarR/SlyA-like"/>
</dbReference>
<evidence type="ECO:0000256" key="2">
    <source>
        <dbReference type="ARBA" id="ARBA00023125"/>
    </source>
</evidence>
<dbReference type="PRINTS" id="PR00598">
    <property type="entry name" value="HTHMARR"/>
</dbReference>